<accession>A0ABW6K9C8</accession>
<dbReference type="RefSeq" id="WP_389360354.1">
    <property type="nucleotide sequence ID" value="NZ_JBIACK010000003.1"/>
</dbReference>
<dbReference type="Proteomes" id="UP001601059">
    <property type="component" value="Unassembled WGS sequence"/>
</dbReference>
<evidence type="ECO:0000313" key="3">
    <source>
        <dbReference type="Proteomes" id="UP001601059"/>
    </source>
</evidence>
<keyword evidence="1" id="KW-0812">Transmembrane</keyword>
<name>A0ABW6K9C8_9BACI</name>
<reference evidence="2 3" key="1">
    <citation type="submission" date="2024-08" db="EMBL/GenBank/DDBJ databases">
        <title>Two novel Cytobacillus novel species.</title>
        <authorList>
            <person name="Liu G."/>
        </authorList>
    </citation>
    <scope>NUCLEOTIDE SEQUENCE [LARGE SCALE GENOMIC DNA]</scope>
    <source>
        <strain evidence="2 3">FJAT-54145</strain>
    </source>
</reference>
<feature type="transmembrane region" description="Helical" evidence="1">
    <location>
        <begin position="24"/>
        <end position="42"/>
    </location>
</feature>
<keyword evidence="1" id="KW-0472">Membrane</keyword>
<dbReference type="EMBL" id="JBIACK010000003">
    <property type="protein sequence ID" value="MFE8700813.1"/>
    <property type="molecule type" value="Genomic_DNA"/>
</dbReference>
<proteinExistence type="predicted"/>
<gene>
    <name evidence="2" type="ORF">ACFYKX_09320</name>
</gene>
<evidence type="ECO:0000256" key="1">
    <source>
        <dbReference type="SAM" id="Phobius"/>
    </source>
</evidence>
<sequence length="47" mass="5056">MQIFWFILLGMIIAVGLVMGLAEYGLVILGGGAFGLLLYIAIKLSKK</sequence>
<keyword evidence="3" id="KW-1185">Reference proteome</keyword>
<comment type="caution">
    <text evidence="2">The sequence shown here is derived from an EMBL/GenBank/DDBJ whole genome shotgun (WGS) entry which is preliminary data.</text>
</comment>
<protein>
    <submittedName>
        <fullName evidence="2">Uncharacterized protein</fullName>
    </submittedName>
</protein>
<organism evidence="2 3">
    <name type="scientific">Cytobacillus spartinae</name>
    <dbReference type="NCBI Taxonomy" id="3299023"/>
    <lineage>
        <taxon>Bacteria</taxon>
        <taxon>Bacillati</taxon>
        <taxon>Bacillota</taxon>
        <taxon>Bacilli</taxon>
        <taxon>Bacillales</taxon>
        <taxon>Bacillaceae</taxon>
        <taxon>Cytobacillus</taxon>
    </lineage>
</organism>
<evidence type="ECO:0000313" key="2">
    <source>
        <dbReference type="EMBL" id="MFE8700813.1"/>
    </source>
</evidence>
<keyword evidence="1" id="KW-1133">Transmembrane helix</keyword>